<evidence type="ECO:0000313" key="3">
    <source>
        <dbReference type="EMBL" id="MBW31426.1"/>
    </source>
</evidence>
<feature type="signal peptide" evidence="2">
    <location>
        <begin position="1"/>
        <end position="25"/>
    </location>
</feature>
<reference evidence="3" key="1">
    <citation type="submission" date="2018-01" db="EMBL/GenBank/DDBJ databases">
        <title>An insight into the sialome of Amazonian anophelines.</title>
        <authorList>
            <person name="Ribeiro J.M."/>
            <person name="Scarpassa V."/>
            <person name="Calvo E."/>
        </authorList>
    </citation>
    <scope>NUCLEOTIDE SEQUENCE</scope>
    <source>
        <tissue evidence="3">Salivary glands</tissue>
    </source>
</reference>
<evidence type="ECO:0000256" key="1">
    <source>
        <dbReference type="SAM" id="MobiDB-lite"/>
    </source>
</evidence>
<feature type="compositionally biased region" description="Polar residues" evidence="1">
    <location>
        <begin position="87"/>
        <end position="97"/>
    </location>
</feature>
<accession>A0A2M3ZS89</accession>
<proteinExistence type="predicted"/>
<dbReference type="AlphaFoldDB" id="A0A2M3ZS89"/>
<keyword evidence="2" id="KW-0732">Signal</keyword>
<protein>
    <submittedName>
        <fullName evidence="3">Putative secreted peptide</fullName>
    </submittedName>
</protein>
<name>A0A2M3ZS89_9DIPT</name>
<feature type="compositionally biased region" description="Low complexity" evidence="1">
    <location>
        <begin position="76"/>
        <end position="85"/>
    </location>
</feature>
<organism evidence="3">
    <name type="scientific">Anopheles braziliensis</name>
    <dbReference type="NCBI Taxonomy" id="58242"/>
    <lineage>
        <taxon>Eukaryota</taxon>
        <taxon>Metazoa</taxon>
        <taxon>Ecdysozoa</taxon>
        <taxon>Arthropoda</taxon>
        <taxon>Hexapoda</taxon>
        <taxon>Insecta</taxon>
        <taxon>Pterygota</taxon>
        <taxon>Neoptera</taxon>
        <taxon>Endopterygota</taxon>
        <taxon>Diptera</taxon>
        <taxon>Nematocera</taxon>
        <taxon>Culicoidea</taxon>
        <taxon>Culicidae</taxon>
        <taxon>Anophelinae</taxon>
        <taxon>Anopheles</taxon>
    </lineage>
</organism>
<sequence>MENDSCSSFWTSFFILLCACSSLSGLLGPVLPVPVNASVPRSKCSLAKLSCCSRILVICSMVEPDPNAFSLPEWKSSSSPSSARSMCRTSGTSDMKE</sequence>
<dbReference type="EMBL" id="GGFM01010675">
    <property type="protein sequence ID" value="MBW31426.1"/>
    <property type="molecule type" value="Transcribed_RNA"/>
</dbReference>
<feature type="chain" id="PRO_5014888872" evidence="2">
    <location>
        <begin position="26"/>
        <end position="97"/>
    </location>
</feature>
<evidence type="ECO:0000256" key="2">
    <source>
        <dbReference type="SAM" id="SignalP"/>
    </source>
</evidence>
<feature type="region of interest" description="Disordered" evidence="1">
    <location>
        <begin position="72"/>
        <end position="97"/>
    </location>
</feature>